<dbReference type="SUPFAM" id="SSF103473">
    <property type="entry name" value="MFS general substrate transporter"/>
    <property type="match status" value="1"/>
</dbReference>
<dbReference type="PRINTS" id="PR01036">
    <property type="entry name" value="TCRTETB"/>
</dbReference>
<keyword evidence="2 5" id="KW-0812">Transmembrane</keyword>
<evidence type="ECO:0000256" key="2">
    <source>
        <dbReference type="ARBA" id="ARBA00022692"/>
    </source>
</evidence>
<dbReference type="Proteomes" id="UP000280008">
    <property type="component" value="Unassembled WGS sequence"/>
</dbReference>
<comment type="subcellular location">
    <subcellularLocation>
        <location evidence="1">Cell membrane</location>
        <topology evidence="1">Multi-pass membrane protein</topology>
    </subcellularLocation>
</comment>
<evidence type="ECO:0000256" key="1">
    <source>
        <dbReference type="ARBA" id="ARBA00004651"/>
    </source>
</evidence>
<feature type="transmembrane region" description="Helical" evidence="5">
    <location>
        <begin position="400"/>
        <end position="423"/>
    </location>
</feature>
<dbReference type="GO" id="GO:0005886">
    <property type="term" value="C:plasma membrane"/>
    <property type="evidence" value="ECO:0007669"/>
    <property type="project" value="UniProtKB-SubCell"/>
</dbReference>
<comment type="caution">
    <text evidence="7">The sequence shown here is derived from an EMBL/GenBank/DDBJ whole genome shotgun (WGS) entry which is preliminary data.</text>
</comment>
<name>A0A495INF7_9MICO</name>
<evidence type="ECO:0000313" key="7">
    <source>
        <dbReference type="EMBL" id="RKR76655.1"/>
    </source>
</evidence>
<feature type="transmembrane region" description="Helical" evidence="5">
    <location>
        <begin position="108"/>
        <end position="131"/>
    </location>
</feature>
<feature type="transmembrane region" description="Helical" evidence="5">
    <location>
        <begin position="429"/>
        <end position="449"/>
    </location>
</feature>
<accession>A0A495INF7</accession>
<dbReference type="PANTHER" id="PTHR23501:SF154">
    <property type="entry name" value="MULTIDRUG-EFFLUX TRANSPORTER RV1634-RELATED"/>
    <property type="match status" value="1"/>
</dbReference>
<gene>
    <name evidence="7" type="ORF">C8E83_3832</name>
</gene>
<feature type="transmembrane region" description="Helical" evidence="5">
    <location>
        <begin position="84"/>
        <end position="102"/>
    </location>
</feature>
<dbReference type="InterPro" id="IPR011701">
    <property type="entry name" value="MFS"/>
</dbReference>
<proteinExistence type="predicted"/>
<feature type="transmembrane region" description="Helical" evidence="5">
    <location>
        <begin position="171"/>
        <end position="194"/>
    </location>
</feature>
<feature type="domain" description="Major facilitator superfamily (MFS) profile" evidence="6">
    <location>
        <begin position="20"/>
        <end position="458"/>
    </location>
</feature>
<feature type="transmembrane region" description="Helical" evidence="5">
    <location>
        <begin position="143"/>
        <end position="165"/>
    </location>
</feature>
<dbReference type="PANTHER" id="PTHR23501">
    <property type="entry name" value="MAJOR FACILITATOR SUPERFAMILY"/>
    <property type="match status" value="1"/>
</dbReference>
<dbReference type="AlphaFoldDB" id="A0A495INF7"/>
<feature type="transmembrane region" description="Helical" evidence="5">
    <location>
        <begin position="303"/>
        <end position="323"/>
    </location>
</feature>
<reference evidence="7 8" key="1">
    <citation type="submission" date="2018-10" db="EMBL/GenBank/DDBJ databases">
        <title>Sequencing the genomes of 1000 actinobacteria strains.</title>
        <authorList>
            <person name="Klenk H.-P."/>
        </authorList>
    </citation>
    <scope>NUCLEOTIDE SEQUENCE [LARGE SCALE GENOMIC DNA]</scope>
    <source>
        <strain evidence="7 8">DSM 17894</strain>
    </source>
</reference>
<keyword evidence="8" id="KW-1185">Reference proteome</keyword>
<feature type="transmembrane region" description="Helical" evidence="5">
    <location>
        <begin position="362"/>
        <end position="379"/>
    </location>
</feature>
<dbReference type="Pfam" id="PF07690">
    <property type="entry name" value="MFS_1"/>
    <property type="match status" value="1"/>
</dbReference>
<dbReference type="Gene3D" id="1.20.1250.20">
    <property type="entry name" value="MFS general substrate transporter like domains"/>
    <property type="match status" value="2"/>
</dbReference>
<dbReference type="EMBL" id="RBKS01000001">
    <property type="protein sequence ID" value="RKR76655.1"/>
    <property type="molecule type" value="Genomic_DNA"/>
</dbReference>
<keyword evidence="3 5" id="KW-1133">Transmembrane helix</keyword>
<dbReference type="RefSeq" id="WP_121371604.1">
    <property type="nucleotide sequence ID" value="NZ_RBKS01000001.1"/>
</dbReference>
<dbReference type="GO" id="GO:0022857">
    <property type="term" value="F:transmembrane transporter activity"/>
    <property type="evidence" value="ECO:0007669"/>
    <property type="project" value="InterPro"/>
</dbReference>
<feature type="transmembrane region" description="Helical" evidence="5">
    <location>
        <begin position="215"/>
        <end position="231"/>
    </location>
</feature>
<dbReference type="InterPro" id="IPR036259">
    <property type="entry name" value="MFS_trans_sf"/>
</dbReference>
<keyword evidence="4 5" id="KW-0472">Membrane</keyword>
<organism evidence="7 8">
    <name type="scientific">Frondihabitans australicus</name>
    <dbReference type="NCBI Taxonomy" id="386892"/>
    <lineage>
        <taxon>Bacteria</taxon>
        <taxon>Bacillati</taxon>
        <taxon>Actinomycetota</taxon>
        <taxon>Actinomycetes</taxon>
        <taxon>Micrococcales</taxon>
        <taxon>Microbacteriaceae</taxon>
        <taxon>Frondihabitans</taxon>
    </lineage>
</organism>
<evidence type="ECO:0000256" key="4">
    <source>
        <dbReference type="ARBA" id="ARBA00023136"/>
    </source>
</evidence>
<protein>
    <submittedName>
        <fullName evidence="7">MFS transporter</fullName>
    </submittedName>
</protein>
<feature type="transmembrane region" description="Helical" evidence="5">
    <location>
        <begin position="262"/>
        <end position="283"/>
    </location>
</feature>
<feature type="transmembrane region" description="Helical" evidence="5">
    <location>
        <begin position="335"/>
        <end position="356"/>
    </location>
</feature>
<evidence type="ECO:0000259" key="6">
    <source>
        <dbReference type="PROSITE" id="PS50850"/>
    </source>
</evidence>
<feature type="transmembrane region" description="Helical" evidence="5">
    <location>
        <begin position="12"/>
        <end position="33"/>
    </location>
</feature>
<dbReference type="PROSITE" id="PS50850">
    <property type="entry name" value="MFS"/>
    <property type="match status" value="1"/>
</dbReference>
<feature type="transmembrane region" description="Helical" evidence="5">
    <location>
        <begin position="237"/>
        <end position="255"/>
    </location>
</feature>
<evidence type="ECO:0000256" key="3">
    <source>
        <dbReference type="ARBA" id="ARBA00022989"/>
    </source>
</evidence>
<feature type="transmembrane region" description="Helical" evidence="5">
    <location>
        <begin position="53"/>
        <end position="72"/>
    </location>
</feature>
<evidence type="ECO:0000313" key="8">
    <source>
        <dbReference type="Proteomes" id="UP000280008"/>
    </source>
</evidence>
<dbReference type="InterPro" id="IPR020846">
    <property type="entry name" value="MFS_dom"/>
</dbReference>
<sequence>MSTAAVAPPRGVFSREHLFVTLGMCALIGIAAFEQLAVTTVMPTVARQLHGEALYSLAFAAPLATSVVGMVVAGNWADRSGPRVVVISSMITFGCGLLIVAGSPTMEVLLIGRLVQGFGSGAMIVGLYVMVARLYPPELHPSVFAGFAAAWVIPGLVGPVIAGSVTQAFGWHWVFLGALAACVPAVAMIAPSLGRVAGPATAAGEERVPWSAGRILWSLAAAAAVVALNLLSEVPAWATVPVIVLAVALLAVALRPLLPRRALLAGAGVPTLVLLRGLVSAAFTGGDVYIPYLLSSLYGFGPAASGVTLTAGAVSWAFASWVQGRLGPRPGQLRGIRIGVSLVVIGIAAALATPLWHLTPGVIIVAWAVAGFGMGFMYPRFSVLTLRWSGDDEKGFNSSALTISESSGGAVVLAVTGAAFGVLGGAGSPAAFVACFGVAGVFALVALGVSGRAVPRALRATA</sequence>
<dbReference type="OrthoDB" id="9778875at2"/>
<evidence type="ECO:0000256" key="5">
    <source>
        <dbReference type="SAM" id="Phobius"/>
    </source>
</evidence>